<keyword evidence="20" id="KW-0408">Iron</keyword>
<dbReference type="PROSITE" id="PS52012">
    <property type="entry name" value="CFEM"/>
    <property type="match status" value="1"/>
</dbReference>
<evidence type="ECO:0000256" key="5">
    <source>
        <dbReference type="ARBA" id="ARBA00022525"/>
    </source>
</evidence>
<dbReference type="Gene3D" id="2.40.50.140">
    <property type="entry name" value="Nucleic acid-binding proteins"/>
    <property type="match status" value="1"/>
</dbReference>
<organism evidence="27 28">
    <name type="scientific">Phaeomoniella chlamydospora</name>
    <name type="common">Phaeoacremonium chlamydosporum</name>
    <dbReference type="NCBI Taxonomy" id="158046"/>
    <lineage>
        <taxon>Eukaryota</taxon>
        <taxon>Fungi</taxon>
        <taxon>Dikarya</taxon>
        <taxon>Ascomycota</taxon>
        <taxon>Pezizomycotina</taxon>
        <taxon>Eurotiomycetes</taxon>
        <taxon>Chaetothyriomycetidae</taxon>
        <taxon>Phaeomoniellales</taxon>
        <taxon>Phaeomoniellaceae</taxon>
        <taxon>Phaeomoniella</taxon>
    </lineage>
</organism>
<dbReference type="Pfam" id="PF04679">
    <property type="entry name" value="DNA_ligase_A_C"/>
    <property type="match status" value="1"/>
</dbReference>
<dbReference type="AlphaFoldDB" id="A0A0G2EEH8"/>
<dbReference type="InterPro" id="IPR008427">
    <property type="entry name" value="Extracellular_membr_CFEM_dom"/>
</dbReference>
<dbReference type="GO" id="GO:1903461">
    <property type="term" value="P:Okazaki fragment processing involved in mitotic DNA replication"/>
    <property type="evidence" value="ECO:0007669"/>
    <property type="project" value="TreeGrafter"/>
</dbReference>
<dbReference type="GO" id="GO:0071897">
    <property type="term" value="P:DNA biosynthetic process"/>
    <property type="evidence" value="ECO:0007669"/>
    <property type="project" value="InterPro"/>
</dbReference>
<sequence length="1099" mass="117385">MKTFIVAAAAAFLACPAFAQSLESELSSLPSCGQLCINNMLNLATQLGCSSSTDIACLCSKQNFGYGIRDCTNAVCQKNETAISPVISFGSSVCASAATQTSTTNAGIATSAITAVSTSGSATTTGSDSATSGGSASSSAITTSAIVSTITSGSSTITSTVGSTTIFGIGGAGSSASSAASSLESGASSKASSATSAAGSAASSIKSSASAAASSVSSAASSLATSASAAASSDASAASSGASAAASSATGNAAMPMVTMAANGFLGVAGVAALLSTKNAGDKENSTPNGKDVDVEMKDDDDTSVNGIEQPKEASLSKGMKRDTTEDLGESEDSDDIPVPSKRRKVSKEVPSRSKQPKRSLTPTKMPQTATTRSSEPPASEDSVAESADENADFSVEEIGSGSEQEKPAIAPKKRKEIQAALKSSGDDLYPDWKAGEPVPYAALCTTFSKVEMTTKRLEIIKYCSKFLQQVLRLTPNDLLPSIQLMINKLAADYTGIELGIGESFIMKAIAESTGRTLADVKTDHNKIGDLGLVAAKSRMNQPTMFKPKALNVRGVHEGLLTIAKITGQGSQDRKIAGIKKLLSAADVALAGKGTKGVDITQEKGGPSEAKFLIRFLEGKLRLGLAERTVLVALSQAMVHHETARKGNKIASTDALEKGEATLKTVYSEIPSYEIIIPLMLQHGLDHLRENCKLQPGVPLKPMLAKPTKSITEVLDRFEGKDFTCEYKYDGERAQIHYVAPDSIHQYPSAQETLNKATKGLSAIFSRNSEDLSKKYPDIFAKLQTWIKPETTSFVLDCETVAWDVVAKKVLPFQQLMTRKRKDVKAEDVKIKVCVFAFDILFYNGEATVQRSLRERRELLHEAFTPVEGEFAFATYGNTADIEEIQLLLDESVKASCEGLMVKMLDTNDSWYEPSKRSRNWLKVKKDYLAGVGDSLDLVVLGAYFGKGKRTSVYGAFLLAAYNEEREVFETVCNIGTGFSEAILEELHKELSDLVIDKPKPFYDHSQVKNDQPDVWFEARKVWEVKTADLTMSPRYRAAIEEMGLAKGISLRFPRFIQKRDDKKPEEATTSHAVAEMYRKQEAVQRDHKAKGVDDDFEY</sequence>
<name>A0A0G2EEH8_PHACM</name>
<keyword evidence="13 21" id="KW-0067">ATP-binding</keyword>
<evidence type="ECO:0000256" key="21">
    <source>
        <dbReference type="RuleBase" id="RU000617"/>
    </source>
</evidence>
<dbReference type="InterPro" id="IPR016059">
    <property type="entry name" value="DNA_ligase_ATP-dep_CS"/>
</dbReference>
<evidence type="ECO:0000256" key="12">
    <source>
        <dbReference type="ARBA" id="ARBA00022763"/>
    </source>
</evidence>
<keyword evidence="20" id="KW-0479">Metal-binding</keyword>
<keyword evidence="6 21" id="KW-0436">Ligase</keyword>
<evidence type="ECO:0000256" key="3">
    <source>
        <dbReference type="ARBA" id="ARBA00007572"/>
    </source>
</evidence>
<evidence type="ECO:0000256" key="14">
    <source>
        <dbReference type="ARBA" id="ARBA00023157"/>
    </source>
</evidence>
<dbReference type="SUPFAM" id="SSF50249">
    <property type="entry name" value="Nucleic acid-binding proteins"/>
    <property type="match status" value="1"/>
</dbReference>
<evidence type="ECO:0000256" key="7">
    <source>
        <dbReference type="ARBA" id="ARBA00022618"/>
    </source>
</evidence>
<feature type="region of interest" description="Disordered" evidence="23">
    <location>
        <begin position="1060"/>
        <end position="1099"/>
    </location>
</feature>
<evidence type="ECO:0000256" key="13">
    <source>
        <dbReference type="ARBA" id="ARBA00022840"/>
    </source>
</evidence>
<comment type="catalytic activity">
    <reaction evidence="19 21">
        <text>ATP + (deoxyribonucleotide)n-3'-hydroxyl + 5'-phospho-(deoxyribonucleotide)m = (deoxyribonucleotide)n+m + AMP + diphosphate.</text>
        <dbReference type="EC" id="6.5.1.1"/>
    </reaction>
</comment>
<dbReference type="GO" id="GO:0006281">
    <property type="term" value="P:DNA repair"/>
    <property type="evidence" value="ECO:0007669"/>
    <property type="project" value="UniProtKB-KW"/>
</dbReference>
<keyword evidence="8" id="KW-0472">Membrane</keyword>
<keyword evidence="9" id="KW-0235">DNA replication</keyword>
<dbReference type="EMBL" id="LCWF01000093">
    <property type="protein sequence ID" value="KKY20834.1"/>
    <property type="molecule type" value="Genomic_DNA"/>
</dbReference>
<dbReference type="InterPro" id="IPR012310">
    <property type="entry name" value="DNA_ligase_ATP-dep_cent"/>
</dbReference>
<evidence type="ECO:0000259" key="25">
    <source>
        <dbReference type="PROSITE" id="PS50160"/>
    </source>
</evidence>
<dbReference type="InterPro" id="IPR012309">
    <property type="entry name" value="DNA_ligase_ATP-dep_C"/>
</dbReference>
<dbReference type="EC" id="6.5.1.1" evidence="21"/>
<evidence type="ECO:0000256" key="22">
    <source>
        <dbReference type="RuleBase" id="RU004196"/>
    </source>
</evidence>
<evidence type="ECO:0000259" key="26">
    <source>
        <dbReference type="PROSITE" id="PS52012"/>
    </source>
</evidence>
<evidence type="ECO:0000256" key="11">
    <source>
        <dbReference type="ARBA" id="ARBA00022741"/>
    </source>
</evidence>
<keyword evidence="28" id="KW-1185">Reference proteome</keyword>
<feature type="domain" description="CFEM" evidence="26">
    <location>
        <begin position="1"/>
        <end position="121"/>
    </location>
</feature>
<keyword evidence="8" id="KW-0336">GPI-anchor</keyword>
<comment type="caution">
    <text evidence="20">Lacks conserved residue(s) required for the propagation of feature annotation.</text>
</comment>
<feature type="compositionally biased region" description="Basic and acidic residues" evidence="23">
    <location>
        <begin position="1077"/>
        <end position="1099"/>
    </location>
</feature>
<dbReference type="GO" id="GO:0005739">
    <property type="term" value="C:mitochondrion"/>
    <property type="evidence" value="ECO:0007669"/>
    <property type="project" value="TreeGrafter"/>
</dbReference>
<reference evidence="27 28" key="2">
    <citation type="submission" date="2015-05" db="EMBL/GenBank/DDBJ databases">
        <authorList>
            <person name="Morales-Cruz A."/>
            <person name="Amrine K.C."/>
            <person name="Cantu D."/>
        </authorList>
    </citation>
    <scope>NUCLEOTIDE SEQUENCE [LARGE SCALE GENOMIC DNA]</scope>
    <source>
        <strain evidence="27">UCRPC4</strain>
    </source>
</reference>
<dbReference type="FunFam" id="3.30.470.30:FF:000016">
    <property type="entry name" value="DNA ligase"/>
    <property type="match status" value="1"/>
</dbReference>
<keyword evidence="7" id="KW-0132">Cell division</keyword>
<keyword evidence="8" id="KW-0325">Glycoprotein</keyword>
<keyword evidence="18" id="KW-0131">Cell cycle</keyword>
<comment type="similarity">
    <text evidence="4">Belongs to the RBT5 family.</text>
</comment>
<feature type="compositionally biased region" description="Acidic residues" evidence="23">
    <location>
        <begin position="326"/>
        <end position="336"/>
    </location>
</feature>
<dbReference type="SUPFAM" id="SSF117018">
    <property type="entry name" value="ATP-dependent DNA ligase DNA-binding domain"/>
    <property type="match status" value="1"/>
</dbReference>
<dbReference type="GO" id="GO:0006310">
    <property type="term" value="P:DNA recombination"/>
    <property type="evidence" value="ECO:0007669"/>
    <property type="project" value="UniProtKB-KW"/>
</dbReference>
<proteinExistence type="inferred from homology"/>
<evidence type="ECO:0000313" key="27">
    <source>
        <dbReference type="EMBL" id="KKY20834.1"/>
    </source>
</evidence>
<dbReference type="CDD" id="cd07969">
    <property type="entry name" value="OBF_DNA_ligase_I"/>
    <property type="match status" value="1"/>
</dbReference>
<dbReference type="OrthoDB" id="206088at2759"/>
<dbReference type="InterPro" id="IPR050191">
    <property type="entry name" value="ATP-dep_DNA_ligase"/>
</dbReference>
<dbReference type="PROSITE" id="PS00697">
    <property type="entry name" value="DNA_LIGASE_A1"/>
    <property type="match status" value="1"/>
</dbReference>
<dbReference type="InterPro" id="IPR012308">
    <property type="entry name" value="DNA_ligase_ATP-dep_N"/>
</dbReference>
<feature type="compositionally biased region" description="Polar residues" evidence="23">
    <location>
        <begin position="359"/>
        <end position="377"/>
    </location>
</feature>
<evidence type="ECO:0000256" key="6">
    <source>
        <dbReference type="ARBA" id="ARBA00022598"/>
    </source>
</evidence>
<keyword evidence="12 21" id="KW-0227">DNA damage</keyword>
<dbReference type="Pfam" id="PF01068">
    <property type="entry name" value="DNA_ligase_A_M"/>
    <property type="match status" value="1"/>
</dbReference>
<dbReference type="GO" id="GO:0098552">
    <property type="term" value="C:side of membrane"/>
    <property type="evidence" value="ECO:0007669"/>
    <property type="project" value="UniProtKB-KW"/>
</dbReference>
<evidence type="ECO:0000256" key="17">
    <source>
        <dbReference type="ARBA" id="ARBA00023288"/>
    </source>
</evidence>
<dbReference type="PANTHER" id="PTHR45674">
    <property type="entry name" value="DNA LIGASE 1/3 FAMILY MEMBER"/>
    <property type="match status" value="1"/>
</dbReference>
<evidence type="ECO:0000256" key="24">
    <source>
        <dbReference type="SAM" id="SignalP"/>
    </source>
</evidence>
<dbReference type="PROSITE" id="PS50160">
    <property type="entry name" value="DNA_LIGASE_A3"/>
    <property type="match status" value="1"/>
</dbReference>
<dbReference type="SUPFAM" id="SSF56091">
    <property type="entry name" value="DNA ligase/mRNA capping enzyme, catalytic domain"/>
    <property type="match status" value="1"/>
</dbReference>
<dbReference type="Pfam" id="PF05730">
    <property type="entry name" value="CFEM"/>
    <property type="match status" value="1"/>
</dbReference>
<protein>
    <recommendedName>
        <fullName evidence="21">DNA ligase</fullName>
        <ecNumber evidence="21">6.5.1.1</ecNumber>
    </recommendedName>
</protein>
<feature type="compositionally biased region" description="Basic and acidic residues" evidence="23">
    <location>
        <begin position="1060"/>
        <end position="1069"/>
    </location>
</feature>
<evidence type="ECO:0000256" key="10">
    <source>
        <dbReference type="ARBA" id="ARBA00022729"/>
    </source>
</evidence>
<feature type="chain" id="PRO_5002543678" description="DNA ligase" evidence="24">
    <location>
        <begin position="20"/>
        <end position="1099"/>
    </location>
</feature>
<dbReference type="PANTHER" id="PTHR45674:SF4">
    <property type="entry name" value="DNA LIGASE 1"/>
    <property type="match status" value="1"/>
</dbReference>
<dbReference type="Pfam" id="PF04675">
    <property type="entry name" value="DNA_ligase_A_N"/>
    <property type="match status" value="1"/>
</dbReference>
<dbReference type="GO" id="GO:0003910">
    <property type="term" value="F:DNA ligase (ATP) activity"/>
    <property type="evidence" value="ECO:0007669"/>
    <property type="project" value="UniProtKB-EC"/>
</dbReference>
<evidence type="ECO:0000256" key="19">
    <source>
        <dbReference type="ARBA" id="ARBA00034003"/>
    </source>
</evidence>
<evidence type="ECO:0000256" key="1">
    <source>
        <dbReference type="ARBA" id="ARBA00004589"/>
    </source>
</evidence>
<dbReference type="GO" id="GO:0051301">
    <property type="term" value="P:cell division"/>
    <property type="evidence" value="ECO:0007669"/>
    <property type="project" value="UniProtKB-KW"/>
</dbReference>
<accession>A0A0G2EEH8</accession>
<keyword evidence="5" id="KW-0964">Secreted</keyword>
<dbReference type="PROSITE" id="PS51257">
    <property type="entry name" value="PROKAR_LIPOPROTEIN"/>
    <property type="match status" value="1"/>
</dbReference>
<gene>
    <name evidence="27" type="ORF">UCRPC4_g04107</name>
</gene>
<dbReference type="FunFam" id="1.10.3260.10:FF:000004">
    <property type="entry name" value="DNA ligase"/>
    <property type="match status" value="1"/>
</dbReference>
<feature type="binding site" description="axial binding residue" evidence="20">
    <location>
        <position position="54"/>
    </location>
    <ligand>
        <name>heme</name>
        <dbReference type="ChEBI" id="CHEBI:30413"/>
    </ligand>
    <ligandPart>
        <name>Fe</name>
        <dbReference type="ChEBI" id="CHEBI:18248"/>
    </ligandPart>
</feature>
<dbReference type="SMART" id="SM00747">
    <property type="entry name" value="CFEM"/>
    <property type="match status" value="1"/>
</dbReference>
<evidence type="ECO:0000313" key="28">
    <source>
        <dbReference type="Proteomes" id="UP000053317"/>
    </source>
</evidence>
<evidence type="ECO:0000256" key="23">
    <source>
        <dbReference type="SAM" id="MobiDB-lite"/>
    </source>
</evidence>
<keyword evidence="14" id="KW-1015">Disulfide bond</keyword>
<evidence type="ECO:0000256" key="9">
    <source>
        <dbReference type="ARBA" id="ARBA00022705"/>
    </source>
</evidence>
<keyword evidence="10 24" id="KW-0732">Signal</keyword>
<dbReference type="PROSITE" id="PS00333">
    <property type="entry name" value="DNA_LIGASE_A2"/>
    <property type="match status" value="1"/>
</dbReference>
<dbReference type="InterPro" id="IPR036599">
    <property type="entry name" value="DNA_ligase_N_sf"/>
</dbReference>
<dbReference type="CDD" id="cd07900">
    <property type="entry name" value="Adenylation_DNA_ligase_I_Euk"/>
    <property type="match status" value="1"/>
</dbReference>
<feature type="region of interest" description="Disordered" evidence="23">
    <location>
        <begin position="279"/>
        <end position="391"/>
    </location>
</feature>
<evidence type="ECO:0000256" key="16">
    <source>
        <dbReference type="ARBA" id="ARBA00023204"/>
    </source>
</evidence>
<comment type="similarity">
    <text evidence="3 22">Belongs to the ATP-dependent DNA ligase family.</text>
</comment>
<evidence type="ECO:0000256" key="2">
    <source>
        <dbReference type="ARBA" id="ARBA00004613"/>
    </source>
</evidence>
<keyword evidence="20" id="KW-0349">Heme</keyword>
<dbReference type="GO" id="GO:0005576">
    <property type="term" value="C:extracellular region"/>
    <property type="evidence" value="ECO:0007669"/>
    <property type="project" value="UniProtKB-SubCell"/>
</dbReference>
<dbReference type="GO" id="GO:0003677">
    <property type="term" value="F:DNA binding"/>
    <property type="evidence" value="ECO:0007669"/>
    <property type="project" value="InterPro"/>
</dbReference>
<keyword evidence="17" id="KW-0449">Lipoprotein</keyword>
<evidence type="ECO:0000256" key="15">
    <source>
        <dbReference type="ARBA" id="ARBA00023172"/>
    </source>
</evidence>
<dbReference type="InterPro" id="IPR000977">
    <property type="entry name" value="DNA_ligase_ATP-dep"/>
</dbReference>
<dbReference type="FunFam" id="2.40.50.140:FF:000062">
    <property type="entry name" value="DNA ligase"/>
    <property type="match status" value="1"/>
</dbReference>
<evidence type="ECO:0000256" key="8">
    <source>
        <dbReference type="ARBA" id="ARBA00022622"/>
    </source>
</evidence>
<dbReference type="Gene3D" id="1.10.3260.10">
    <property type="entry name" value="DNA ligase, ATP-dependent, N-terminal domain"/>
    <property type="match status" value="1"/>
</dbReference>
<keyword evidence="11 21" id="KW-0547">Nucleotide-binding</keyword>
<feature type="compositionally biased region" description="Basic and acidic residues" evidence="23">
    <location>
        <begin position="280"/>
        <end position="296"/>
    </location>
</feature>
<reference evidence="27 28" key="1">
    <citation type="submission" date="2015-05" db="EMBL/GenBank/DDBJ databases">
        <title>Distinctive expansion of gene families associated with plant cell wall degradation and secondary metabolism in the genomes of grapevine trunk pathogens.</title>
        <authorList>
            <person name="Lawrence D.P."/>
            <person name="Travadon R."/>
            <person name="Rolshausen P.E."/>
            <person name="Baumgartner K."/>
        </authorList>
    </citation>
    <scope>NUCLEOTIDE SEQUENCE [LARGE SCALE GENOMIC DNA]</scope>
    <source>
        <strain evidence="27">UCRPC4</strain>
    </source>
</reference>
<keyword evidence="16 21" id="KW-0234">DNA repair</keyword>
<dbReference type="Gene3D" id="3.30.470.30">
    <property type="entry name" value="DNA ligase/mRNA capping enzyme"/>
    <property type="match status" value="1"/>
</dbReference>
<dbReference type="GO" id="GO:0046872">
    <property type="term" value="F:metal ion binding"/>
    <property type="evidence" value="ECO:0007669"/>
    <property type="project" value="UniProtKB-UniRule"/>
</dbReference>
<evidence type="ECO:0000256" key="4">
    <source>
        <dbReference type="ARBA" id="ARBA00010031"/>
    </source>
</evidence>
<evidence type="ECO:0000256" key="18">
    <source>
        <dbReference type="ARBA" id="ARBA00023306"/>
    </source>
</evidence>
<dbReference type="InterPro" id="IPR012340">
    <property type="entry name" value="NA-bd_OB-fold"/>
</dbReference>
<comment type="caution">
    <text evidence="27">The sequence shown here is derived from an EMBL/GenBank/DDBJ whole genome shotgun (WGS) entry which is preliminary data.</text>
</comment>
<feature type="signal peptide" evidence="24">
    <location>
        <begin position="1"/>
        <end position="19"/>
    </location>
</feature>
<comment type="subcellular location">
    <subcellularLocation>
        <location evidence="1">Membrane</location>
        <topology evidence="1">Lipid-anchor</topology>
        <topology evidence="1">GPI-anchor</topology>
    </subcellularLocation>
    <subcellularLocation>
        <location evidence="2">Secreted</location>
    </subcellularLocation>
</comment>
<feature type="domain" description="ATP-dependent DNA ligase family profile" evidence="25">
    <location>
        <begin position="826"/>
        <end position="963"/>
    </location>
</feature>
<dbReference type="Proteomes" id="UP000053317">
    <property type="component" value="Unassembled WGS sequence"/>
</dbReference>
<dbReference type="NCBIfam" id="TIGR00574">
    <property type="entry name" value="dnl1"/>
    <property type="match status" value="1"/>
</dbReference>
<dbReference type="GO" id="GO:0005524">
    <property type="term" value="F:ATP binding"/>
    <property type="evidence" value="ECO:0007669"/>
    <property type="project" value="UniProtKB-KW"/>
</dbReference>
<dbReference type="GO" id="GO:0005634">
    <property type="term" value="C:nucleus"/>
    <property type="evidence" value="ECO:0007669"/>
    <property type="project" value="TreeGrafter"/>
</dbReference>
<keyword evidence="15 21" id="KW-0233">DNA recombination</keyword>
<evidence type="ECO:0000256" key="20">
    <source>
        <dbReference type="PROSITE-ProRule" id="PRU01356"/>
    </source>
</evidence>